<dbReference type="AlphaFoldDB" id="A0A9D1PPR5"/>
<dbReference type="Proteomes" id="UP000824162">
    <property type="component" value="Unassembled WGS sequence"/>
</dbReference>
<feature type="chain" id="PRO_5038548907" description="DUF5105 domain-containing protein" evidence="1">
    <location>
        <begin position="26"/>
        <end position="197"/>
    </location>
</feature>
<evidence type="ECO:0000313" key="2">
    <source>
        <dbReference type="EMBL" id="HIV85657.1"/>
    </source>
</evidence>
<feature type="signal peptide" evidence="1">
    <location>
        <begin position="1"/>
        <end position="25"/>
    </location>
</feature>
<keyword evidence="1" id="KW-0732">Signal</keyword>
<evidence type="ECO:0000256" key="1">
    <source>
        <dbReference type="SAM" id="SignalP"/>
    </source>
</evidence>
<accession>A0A9D1PPR5</accession>
<reference evidence="2" key="1">
    <citation type="journal article" date="2021" name="PeerJ">
        <title>Extensive microbial diversity within the chicken gut microbiome revealed by metagenomics and culture.</title>
        <authorList>
            <person name="Gilroy R."/>
            <person name="Ravi A."/>
            <person name="Getino M."/>
            <person name="Pursley I."/>
            <person name="Horton D.L."/>
            <person name="Alikhan N.F."/>
            <person name="Baker D."/>
            <person name="Gharbi K."/>
            <person name="Hall N."/>
            <person name="Watson M."/>
            <person name="Adriaenssens E.M."/>
            <person name="Foster-Nyarko E."/>
            <person name="Jarju S."/>
            <person name="Secka A."/>
            <person name="Antonio M."/>
            <person name="Oren A."/>
            <person name="Chaudhuri R.R."/>
            <person name="La Ragione R."/>
            <person name="Hildebrand F."/>
            <person name="Pallen M.J."/>
        </authorList>
    </citation>
    <scope>NUCLEOTIDE SEQUENCE</scope>
    <source>
        <strain evidence="2">5790</strain>
    </source>
</reference>
<sequence length="197" mass="21392">MKKCIDYLKVFIVLTALTAALSSCTGNTEAAKQEAEQAFNTVMQAFVSGDAAAVNRNCVSAGIDESSELTKIILSSLGNVTYTVRTVNAESGDRATVNADITMIDSSQVMQKYVESIVAMVSSAEYQQRLETMTREDYQNLMDEQLRTVLSSGEIPNVTENVNVTMVKDGGEWKVEGQNLTGLLITNTLDAVSQIKQ</sequence>
<dbReference type="EMBL" id="DXIJ01000048">
    <property type="protein sequence ID" value="HIV85657.1"/>
    <property type="molecule type" value="Genomic_DNA"/>
</dbReference>
<evidence type="ECO:0000313" key="3">
    <source>
        <dbReference type="Proteomes" id="UP000824162"/>
    </source>
</evidence>
<comment type="caution">
    <text evidence="2">The sequence shown here is derived from an EMBL/GenBank/DDBJ whole genome shotgun (WGS) entry which is preliminary data.</text>
</comment>
<protein>
    <recommendedName>
        <fullName evidence="4">DUF5105 domain-containing protein</fullName>
    </recommendedName>
</protein>
<gene>
    <name evidence="2" type="ORF">H9900_02470</name>
</gene>
<proteinExistence type="predicted"/>
<evidence type="ECO:0008006" key="4">
    <source>
        <dbReference type="Google" id="ProtNLM"/>
    </source>
</evidence>
<organism evidence="2 3">
    <name type="scientific">Candidatus Monoglobus merdigallinarum</name>
    <dbReference type="NCBI Taxonomy" id="2838698"/>
    <lineage>
        <taxon>Bacteria</taxon>
        <taxon>Bacillati</taxon>
        <taxon>Bacillota</taxon>
        <taxon>Clostridia</taxon>
        <taxon>Monoglobales</taxon>
        <taxon>Monoglobaceae</taxon>
        <taxon>Monoglobus</taxon>
    </lineage>
</organism>
<name>A0A9D1PPR5_9FIRM</name>
<reference evidence="2" key="2">
    <citation type="submission" date="2021-04" db="EMBL/GenBank/DDBJ databases">
        <authorList>
            <person name="Gilroy R."/>
        </authorList>
    </citation>
    <scope>NUCLEOTIDE SEQUENCE</scope>
    <source>
        <strain evidence="2">5790</strain>
    </source>
</reference>
<dbReference type="PROSITE" id="PS51257">
    <property type="entry name" value="PROKAR_LIPOPROTEIN"/>
    <property type="match status" value="1"/>
</dbReference>